<dbReference type="Proteomes" id="UP000279833">
    <property type="component" value="Unassembled WGS sequence"/>
</dbReference>
<accession>A0A183JKM8</accession>
<proteinExistence type="predicted"/>
<evidence type="ECO:0000313" key="1">
    <source>
        <dbReference type="EMBL" id="VDO80520.1"/>
    </source>
</evidence>
<keyword evidence="2" id="KW-1185">Reference proteome</keyword>
<organism evidence="3">
    <name type="scientific">Schistosoma curassoni</name>
    <dbReference type="NCBI Taxonomy" id="6186"/>
    <lineage>
        <taxon>Eukaryota</taxon>
        <taxon>Metazoa</taxon>
        <taxon>Spiralia</taxon>
        <taxon>Lophotrochozoa</taxon>
        <taxon>Platyhelminthes</taxon>
        <taxon>Trematoda</taxon>
        <taxon>Digenea</taxon>
        <taxon>Strigeidida</taxon>
        <taxon>Schistosomatoidea</taxon>
        <taxon>Schistosomatidae</taxon>
        <taxon>Schistosoma</taxon>
    </lineage>
</organism>
<dbReference type="AlphaFoldDB" id="A0A183JKM8"/>
<protein>
    <submittedName>
        <fullName evidence="1 3">Uncharacterized protein</fullName>
    </submittedName>
</protein>
<reference evidence="1 2" key="2">
    <citation type="submission" date="2018-11" db="EMBL/GenBank/DDBJ databases">
        <authorList>
            <consortium name="Pathogen Informatics"/>
        </authorList>
    </citation>
    <scope>NUCLEOTIDE SEQUENCE [LARGE SCALE GENOMIC DNA]</scope>
    <source>
        <strain evidence="1">Dakar</strain>
        <strain evidence="2">Dakar, Senegal</strain>
    </source>
</reference>
<evidence type="ECO:0000313" key="3">
    <source>
        <dbReference type="WBParaSite" id="SCUD_0000325901-mRNA-1"/>
    </source>
</evidence>
<reference evidence="3" key="1">
    <citation type="submission" date="2016-06" db="UniProtKB">
        <authorList>
            <consortium name="WormBaseParasite"/>
        </authorList>
    </citation>
    <scope>IDENTIFICATION</scope>
</reference>
<dbReference type="WBParaSite" id="SCUD_0000325901-mRNA-1">
    <property type="protein sequence ID" value="SCUD_0000325901-mRNA-1"/>
    <property type="gene ID" value="SCUD_0000325901"/>
</dbReference>
<dbReference type="EMBL" id="UZAK01003605">
    <property type="protein sequence ID" value="VDO80520.1"/>
    <property type="molecule type" value="Genomic_DNA"/>
</dbReference>
<evidence type="ECO:0000313" key="2">
    <source>
        <dbReference type="Proteomes" id="UP000279833"/>
    </source>
</evidence>
<name>A0A183JKM8_9TREM</name>
<gene>
    <name evidence="1" type="ORF">SCUD_LOCUS3259</name>
</gene>
<sequence>MIRRESGEKRQHLTQFTCWFKENKNFCLCKLQTFTDLSDEAVHILESSADTSTHRTAAVWARKVMDSPFMLGIHNFTVLSLEAVSISSPVGENRTQNIASLWPLNLYARVCGLMFQIIKHASIEQEANNEH</sequence>